<reference evidence="3" key="1">
    <citation type="submission" date="2015-03" db="EMBL/GenBank/DDBJ databases">
        <title>Characterization of two novel Thaumarchaeota isolated from the Northern Adriatic Sea.</title>
        <authorList>
            <person name="Bayer B."/>
            <person name="Vojvoda J."/>
            <person name="Offre P."/>
            <person name="Srivastava A."/>
            <person name="Elisabeth N."/>
            <person name="Garcia J.A.L."/>
            <person name="Schleper C."/>
            <person name="Herndl G.J."/>
        </authorList>
    </citation>
    <scope>NUCLEOTIDE SEQUENCE [LARGE SCALE GENOMIC DNA]</scope>
    <source>
        <strain evidence="3">NF5</strain>
    </source>
</reference>
<dbReference type="STRING" id="1580092.NADRNF5_1541"/>
<feature type="domain" description="J" evidence="1">
    <location>
        <begin position="214"/>
        <end position="272"/>
    </location>
</feature>
<protein>
    <recommendedName>
        <fullName evidence="1">J domain-containing protein</fullName>
    </recommendedName>
</protein>
<dbReference type="InterPro" id="IPR036869">
    <property type="entry name" value="J_dom_sf"/>
</dbReference>
<evidence type="ECO:0000313" key="2">
    <source>
        <dbReference type="EMBL" id="AJW71222.1"/>
    </source>
</evidence>
<reference evidence="2 3" key="2">
    <citation type="journal article" date="2016" name="ISME J.">
        <title>Physiological and genomic characterization of two novel marine thaumarchaeal strains indicates niche differentiation.</title>
        <authorList>
            <person name="Bayer B."/>
            <person name="Vojvoda J."/>
            <person name="Offre P."/>
            <person name="Alves R.J."/>
            <person name="Elisabeth N.H."/>
            <person name="Garcia J.A."/>
            <person name="Volland J.M."/>
            <person name="Srivastava A."/>
            <person name="Schleper C."/>
            <person name="Herndl G.J."/>
        </authorList>
    </citation>
    <scope>NUCLEOTIDE SEQUENCE [LARGE SCALE GENOMIC DNA]</scope>
    <source>
        <strain evidence="2 3">NF5</strain>
    </source>
</reference>
<dbReference type="OrthoDB" id="11397at2157"/>
<dbReference type="Gene3D" id="1.10.287.110">
    <property type="entry name" value="DnaJ domain"/>
    <property type="match status" value="1"/>
</dbReference>
<dbReference type="PRINTS" id="PR00625">
    <property type="entry name" value="JDOMAIN"/>
</dbReference>
<keyword evidence="3" id="KW-1185">Reference proteome</keyword>
<dbReference type="PANTHER" id="PTHR24074">
    <property type="entry name" value="CO-CHAPERONE PROTEIN DJLA"/>
    <property type="match status" value="1"/>
</dbReference>
<dbReference type="GeneID" id="24820717"/>
<dbReference type="HOGENOM" id="CLU_1021583_0_0_2"/>
<accession>A0A0D5C495</accession>
<dbReference type="Proteomes" id="UP000032408">
    <property type="component" value="Chromosome"/>
</dbReference>
<dbReference type="InterPro" id="IPR050817">
    <property type="entry name" value="DjlA_DnaK_co-chaperone"/>
</dbReference>
<dbReference type="SMART" id="SM00271">
    <property type="entry name" value="DnaJ"/>
    <property type="match status" value="1"/>
</dbReference>
<dbReference type="AlphaFoldDB" id="A0A0D5C495"/>
<dbReference type="InterPro" id="IPR001623">
    <property type="entry name" value="DnaJ_domain"/>
</dbReference>
<organism evidence="2 3">
    <name type="scientific">Nitrosopumilus adriaticus</name>
    <dbReference type="NCBI Taxonomy" id="1580092"/>
    <lineage>
        <taxon>Archaea</taxon>
        <taxon>Nitrososphaerota</taxon>
        <taxon>Nitrososphaeria</taxon>
        <taxon>Nitrosopumilales</taxon>
        <taxon>Nitrosopumilaceae</taxon>
        <taxon>Nitrosopumilus</taxon>
    </lineage>
</organism>
<evidence type="ECO:0000313" key="3">
    <source>
        <dbReference type="Proteomes" id="UP000032408"/>
    </source>
</evidence>
<dbReference type="KEGG" id="nin:NADRNF5_1541"/>
<name>A0A0D5C495_9ARCH</name>
<dbReference type="CDD" id="cd06257">
    <property type="entry name" value="DnaJ"/>
    <property type="match status" value="1"/>
</dbReference>
<proteinExistence type="predicted"/>
<dbReference type="PROSITE" id="PS50076">
    <property type="entry name" value="DNAJ_2"/>
    <property type="match status" value="1"/>
</dbReference>
<evidence type="ECO:0000259" key="1">
    <source>
        <dbReference type="PROSITE" id="PS50076"/>
    </source>
</evidence>
<dbReference type="EMBL" id="CP011070">
    <property type="protein sequence ID" value="AJW71222.1"/>
    <property type="molecule type" value="Genomic_DNA"/>
</dbReference>
<dbReference type="Pfam" id="PF00226">
    <property type="entry name" value="DnaJ"/>
    <property type="match status" value="1"/>
</dbReference>
<dbReference type="RefSeq" id="WP_048116721.1">
    <property type="nucleotide sequence ID" value="NZ_CP011070.1"/>
</dbReference>
<sequence>MSLCNDPKCPLNRQGVSHEIHESIESKPVENPCNDPRCAMNRMGLAHEIHDSEQKDATYEKKKSEKKLKKKKSKLHDGENLCLDCEGTFNRIDLWPHPENSEEFVCRNCQKNRRLKKQKSFESNFRRFRERQDYVPEEATFQTSKNRISDDEFDQIIQEFEQAHWTDISTEESQTHQRYIESLFKREFWQRNQNKHKKSYQQTEQIFEAPDLAIHYSLLGVSENATVEQIKKAYKSLVLKWHPDKNPNEPKYAEKMLISIKIAYEAIMKNRK</sequence>
<gene>
    <name evidence="2" type="ORF">NADRNF5_1541</name>
</gene>
<dbReference type="SUPFAM" id="SSF46565">
    <property type="entry name" value="Chaperone J-domain"/>
    <property type="match status" value="1"/>
</dbReference>